<name>H3NLH5_9FIRM</name>
<dbReference type="PANTHER" id="PTHR43096">
    <property type="entry name" value="DNAJ HOMOLOG 1, MITOCHONDRIAL-RELATED"/>
    <property type="match status" value="1"/>
</dbReference>
<evidence type="ECO:0000256" key="2">
    <source>
        <dbReference type="SAM" id="Coils"/>
    </source>
</evidence>
<dbReference type="Gene3D" id="1.10.287.110">
    <property type="entry name" value="DnaJ domain"/>
    <property type="match status" value="1"/>
</dbReference>
<comment type="caution">
    <text evidence="6">The sequence shown here is derived from an EMBL/GenBank/DDBJ whole genome shotgun (WGS) entry which is preliminary data.</text>
</comment>
<dbReference type="OrthoDB" id="9779889at2"/>
<protein>
    <recommendedName>
        <fullName evidence="4">J domain-containing protein</fullName>
    </recommendedName>
</protein>
<evidence type="ECO:0000313" key="7">
    <source>
        <dbReference type="Proteomes" id="UP000004191"/>
    </source>
</evidence>
<dbReference type="RefSeq" id="WP_005397061.1">
    <property type="nucleotide sequence ID" value="NZ_JH601088.1"/>
</dbReference>
<dbReference type="Proteomes" id="UP000004191">
    <property type="component" value="Unassembled WGS sequence"/>
</dbReference>
<evidence type="ECO:0000256" key="3">
    <source>
        <dbReference type="SAM" id="Phobius"/>
    </source>
</evidence>
<dbReference type="PANTHER" id="PTHR43096:SF10">
    <property type="entry name" value="CHAPERONE PROTEIN DNAJ A6, CHLOROPLASTIC"/>
    <property type="match status" value="1"/>
</dbReference>
<evidence type="ECO:0000256" key="1">
    <source>
        <dbReference type="ARBA" id="ARBA00022705"/>
    </source>
</evidence>
<feature type="coiled-coil region" evidence="2">
    <location>
        <begin position="127"/>
        <end position="159"/>
    </location>
</feature>
<dbReference type="GO" id="GO:0006260">
    <property type="term" value="P:DNA replication"/>
    <property type="evidence" value="ECO:0007669"/>
    <property type="project" value="UniProtKB-KW"/>
</dbReference>
<dbReference type="CDD" id="cd06257">
    <property type="entry name" value="DnaJ"/>
    <property type="match status" value="1"/>
</dbReference>
<sequence length="265" mass="31118">MKKLWGYISLGFAKMVDAIIKGLVVTFEFITNLSEQAKALLLPIFMMVIVSMFIFPLLLLFIFTGPGIILLLVLLLPIIISMLGKGSLRKLYQWQYATNKFLYAYANDMINDTNNRRPYSVYKQEYIDELNRKFEEQRRREEEARRRRQQAENERWERIFEEYFNSFGGGAYTGGSYDGRNTGGYQNPGGYNPFSQFKSQYEQACDVLGVSYNAEYSEIKSSYRKLAKKYHPDLSKENNAEEMFKKVNNAFEFLSEENVRRYKNM</sequence>
<keyword evidence="7" id="KW-1185">Reference proteome</keyword>
<dbReference type="PRINTS" id="PR00625">
    <property type="entry name" value="JDOMAIN"/>
</dbReference>
<dbReference type="EMBL" id="AGEI01000004">
    <property type="protein sequence ID" value="EHR35880.1"/>
    <property type="molecule type" value="Genomic_DNA"/>
</dbReference>
<dbReference type="HOGENOM" id="CLU_1056205_0_0_9"/>
<feature type="transmembrane region" description="Helical" evidence="3">
    <location>
        <begin position="6"/>
        <end position="27"/>
    </location>
</feature>
<keyword evidence="3" id="KW-0812">Transmembrane</keyword>
<dbReference type="InterPro" id="IPR001623">
    <property type="entry name" value="DnaJ_domain"/>
</dbReference>
<dbReference type="GO" id="GO:0005737">
    <property type="term" value="C:cytoplasm"/>
    <property type="evidence" value="ECO:0007669"/>
    <property type="project" value="TreeGrafter"/>
</dbReference>
<gene>
    <name evidence="6" type="ORF">HMPREF9709_00186</name>
    <name evidence="5" type="ORF">HMPREF9709_00648</name>
</gene>
<keyword evidence="2" id="KW-0175">Coiled coil</keyword>
<reference evidence="6 7" key="1">
    <citation type="submission" date="2012-01" db="EMBL/GenBank/DDBJ databases">
        <title>The Genome Sequence of Helcococcus kunzii ATCC 51366.</title>
        <authorList>
            <consortium name="The Broad Institute Genome Sequencing Platform"/>
            <person name="Earl A."/>
            <person name="Ward D."/>
            <person name="Feldgarden M."/>
            <person name="Gevers D."/>
            <person name="Huys G."/>
            <person name="Young S.K."/>
            <person name="Zeng Q."/>
            <person name="Gargeya S."/>
            <person name="Fitzgerald M."/>
            <person name="Haas B."/>
            <person name="Abouelleil A."/>
            <person name="Alvarado L."/>
            <person name="Arachchi H.M."/>
            <person name="Berlin A."/>
            <person name="Chapman S.B."/>
            <person name="Gearin G."/>
            <person name="Goldberg J."/>
            <person name="Griggs A."/>
            <person name="Gujja S."/>
            <person name="Hansen M."/>
            <person name="Heiman D."/>
            <person name="Howarth C."/>
            <person name="Larimer J."/>
            <person name="Lui A."/>
            <person name="MacDonald P.J.P."/>
            <person name="McCowen C."/>
            <person name="Montmayeur A."/>
            <person name="Murphy C."/>
            <person name="Neiman D."/>
            <person name="Pearson M."/>
            <person name="Priest M."/>
            <person name="Roberts A."/>
            <person name="Saif S."/>
            <person name="Shea T."/>
            <person name="Sisk P."/>
            <person name="Stolte C."/>
            <person name="Sykes S."/>
            <person name="Wortman J."/>
            <person name="Nusbaum C."/>
            <person name="Birren B."/>
        </authorList>
    </citation>
    <scope>NUCLEOTIDE SEQUENCE [LARGE SCALE GENOMIC DNA]</scope>
    <source>
        <strain evidence="6 7">ATCC 51366</strain>
    </source>
</reference>
<dbReference type="SMART" id="SM00271">
    <property type="entry name" value="DnaJ"/>
    <property type="match status" value="1"/>
</dbReference>
<evidence type="ECO:0000259" key="4">
    <source>
        <dbReference type="PROSITE" id="PS50076"/>
    </source>
</evidence>
<dbReference type="GeneID" id="96998650"/>
<feature type="transmembrane region" description="Helical" evidence="3">
    <location>
        <begin position="68"/>
        <end position="84"/>
    </location>
</feature>
<dbReference type="STRING" id="883114.HMPREF9709_00186"/>
<dbReference type="AlphaFoldDB" id="H3NLH5"/>
<dbReference type="EMBL" id="AGEI01000019">
    <property type="protein sequence ID" value="EHR34678.1"/>
    <property type="molecule type" value="Genomic_DNA"/>
</dbReference>
<keyword evidence="3" id="KW-1133">Transmembrane helix</keyword>
<accession>H3NLH5</accession>
<feature type="transmembrane region" description="Helical" evidence="3">
    <location>
        <begin position="39"/>
        <end position="62"/>
    </location>
</feature>
<dbReference type="GO" id="GO:0042026">
    <property type="term" value="P:protein refolding"/>
    <property type="evidence" value="ECO:0007669"/>
    <property type="project" value="TreeGrafter"/>
</dbReference>
<evidence type="ECO:0000313" key="6">
    <source>
        <dbReference type="EMBL" id="EHR35880.1"/>
    </source>
</evidence>
<keyword evidence="1" id="KW-0235">DNA replication</keyword>
<dbReference type="eggNOG" id="COG0484">
    <property type="taxonomic scope" value="Bacteria"/>
</dbReference>
<keyword evidence="3" id="KW-0472">Membrane</keyword>
<dbReference type="Pfam" id="PF00226">
    <property type="entry name" value="DnaJ"/>
    <property type="match status" value="1"/>
</dbReference>
<dbReference type="SUPFAM" id="SSF46565">
    <property type="entry name" value="Chaperone J-domain"/>
    <property type="match status" value="1"/>
</dbReference>
<dbReference type="PROSITE" id="PS50076">
    <property type="entry name" value="DNAJ_2"/>
    <property type="match status" value="1"/>
</dbReference>
<dbReference type="PATRIC" id="fig|883114.3.peg.187"/>
<dbReference type="InterPro" id="IPR036869">
    <property type="entry name" value="J_dom_sf"/>
</dbReference>
<evidence type="ECO:0000313" key="5">
    <source>
        <dbReference type="EMBL" id="EHR34678.1"/>
    </source>
</evidence>
<proteinExistence type="predicted"/>
<dbReference type="GO" id="GO:0051082">
    <property type="term" value="F:unfolded protein binding"/>
    <property type="evidence" value="ECO:0007669"/>
    <property type="project" value="TreeGrafter"/>
</dbReference>
<organism evidence="6 7">
    <name type="scientific">Helcococcus kunzii ATCC 51366</name>
    <dbReference type="NCBI Taxonomy" id="883114"/>
    <lineage>
        <taxon>Bacteria</taxon>
        <taxon>Bacillati</taxon>
        <taxon>Bacillota</taxon>
        <taxon>Tissierellia</taxon>
        <taxon>Tissierellales</taxon>
        <taxon>Peptoniphilaceae</taxon>
        <taxon>Helcococcus</taxon>
    </lineage>
</organism>
<feature type="domain" description="J" evidence="4">
    <location>
        <begin position="203"/>
        <end position="265"/>
    </location>
</feature>